<dbReference type="Gene3D" id="3.90.660.20">
    <property type="entry name" value="Protoporphyrinogen oxidase, mitochondrial, domain 2"/>
    <property type="match status" value="1"/>
</dbReference>
<dbReference type="SUPFAM" id="SSF51905">
    <property type="entry name" value="FAD/NAD(P)-binding domain"/>
    <property type="match status" value="1"/>
</dbReference>
<dbReference type="InterPro" id="IPR050464">
    <property type="entry name" value="Zeta_carotene_desat/Oxidored"/>
</dbReference>
<dbReference type="PANTHER" id="PTHR42923">
    <property type="entry name" value="PROTOPORPHYRINOGEN OXIDASE"/>
    <property type="match status" value="1"/>
</dbReference>
<dbReference type="RefSeq" id="WP_165600033.1">
    <property type="nucleotide sequence ID" value="NZ_SORZ01000001.1"/>
</dbReference>
<dbReference type="GO" id="GO:0016491">
    <property type="term" value="F:oxidoreductase activity"/>
    <property type="evidence" value="ECO:0007669"/>
    <property type="project" value="InterPro"/>
</dbReference>
<dbReference type="Proteomes" id="UP000315037">
    <property type="component" value="Unassembled WGS sequence"/>
</dbReference>
<dbReference type="NCBIfam" id="TIGR03467">
    <property type="entry name" value="HpnE"/>
    <property type="match status" value="1"/>
</dbReference>
<dbReference type="PANTHER" id="PTHR42923:SF47">
    <property type="entry name" value="BLR3003 PROTEIN"/>
    <property type="match status" value="1"/>
</dbReference>
<sequence length="435" mass="46799">MSLPPPARVHIIGGGLAGLSAAVELAPQTQVRLYEAGPSCGGRARSYYDRALETEIDNGNHLLLSANPYTFRYLDLLGARDTLRTPGAALFPWYDLRDGLAWHLNLGRGRVPYWLLSPHTRVPGMRLREMAGLRNLLRAGPGEVVADCLVPGEFSRRLLEPLAVSALNTDIDSGSAQLLGTIVRRTLAKGGKACQPWMAARGLSRSFVTPALDWLKRCHAEVHTGQRITEIVREKGRITALNSASGPIRIGRDEAVILAVPPVVASALLPEVEAPDAFESIVNAHFRLPVSTRAKGVVGKAGFVGLVGGMAEWVFLHDRVLSVTVSAANRFADIPSEVMLNMIWEEISQALNSVLTTPLPLTRPRARLIREKRATFAATPLQARRRPGAATSTVNLALAGDWTDTGLPSTIEGAIQSGLAAVAALGFRSGYSKQD</sequence>
<evidence type="ECO:0000313" key="3">
    <source>
        <dbReference type="Proteomes" id="UP000315037"/>
    </source>
</evidence>
<dbReference type="InterPro" id="IPR002937">
    <property type="entry name" value="Amino_oxidase"/>
</dbReference>
<accession>A0A506UQZ1</accession>
<dbReference type="Gene3D" id="1.10.3110.10">
    <property type="entry name" value="protoporphyrinogen ix oxidase, domain 3"/>
    <property type="match status" value="1"/>
</dbReference>
<gene>
    <name evidence="2" type="ORF">E3202_00650</name>
</gene>
<comment type="caution">
    <text evidence="2">The sequence shown here is derived from an EMBL/GenBank/DDBJ whole genome shotgun (WGS) entry which is preliminary data.</text>
</comment>
<dbReference type="Gene3D" id="3.50.50.60">
    <property type="entry name" value="FAD/NAD(P)-binding domain"/>
    <property type="match status" value="1"/>
</dbReference>
<keyword evidence="3" id="KW-1185">Reference proteome</keyword>
<dbReference type="InterPro" id="IPR036188">
    <property type="entry name" value="FAD/NAD-bd_sf"/>
</dbReference>
<proteinExistence type="predicted"/>
<dbReference type="InterPro" id="IPR017830">
    <property type="entry name" value="SQase_HpnE"/>
</dbReference>
<feature type="domain" description="Amine oxidase" evidence="1">
    <location>
        <begin position="16"/>
        <end position="424"/>
    </location>
</feature>
<evidence type="ECO:0000313" key="2">
    <source>
        <dbReference type="EMBL" id="TPW35523.1"/>
    </source>
</evidence>
<dbReference type="Pfam" id="PF01593">
    <property type="entry name" value="Amino_oxidase"/>
    <property type="match status" value="1"/>
</dbReference>
<dbReference type="AlphaFoldDB" id="A0A506UQZ1"/>
<name>A0A506UQZ1_9PROT</name>
<organism evidence="2 3">
    <name type="scientific">Oecophyllibacter saccharovorans</name>
    <dbReference type="NCBI Taxonomy" id="2558360"/>
    <lineage>
        <taxon>Bacteria</taxon>
        <taxon>Pseudomonadati</taxon>
        <taxon>Pseudomonadota</taxon>
        <taxon>Alphaproteobacteria</taxon>
        <taxon>Acetobacterales</taxon>
        <taxon>Acetobacteraceae</taxon>
        <taxon>Oecophyllibacter</taxon>
    </lineage>
</organism>
<evidence type="ECO:0000259" key="1">
    <source>
        <dbReference type="Pfam" id="PF01593"/>
    </source>
</evidence>
<dbReference type="EMBL" id="SORZ01000001">
    <property type="protein sequence ID" value="TPW35523.1"/>
    <property type="molecule type" value="Genomic_DNA"/>
</dbReference>
<reference evidence="2 3" key="1">
    <citation type="submission" date="2019-03" db="EMBL/GenBank/DDBJ databases">
        <title>The complete genome sequence of Neokomagataea sp. Jb2 NBRC113641.</title>
        <authorList>
            <person name="Chua K.-O."/>
            <person name="Chan K.-G."/>
            <person name="See-Too W.-S."/>
        </authorList>
    </citation>
    <scope>NUCLEOTIDE SEQUENCE [LARGE SCALE GENOMIC DNA]</scope>
    <source>
        <strain evidence="2 3">Jb2</strain>
    </source>
</reference>
<protein>
    <recommendedName>
        <fullName evidence="1">Amine oxidase domain-containing protein</fullName>
    </recommendedName>
</protein>